<evidence type="ECO:0000256" key="1">
    <source>
        <dbReference type="ARBA" id="ARBA00005964"/>
    </source>
</evidence>
<evidence type="ECO:0000256" key="5">
    <source>
        <dbReference type="SAM" id="SignalP"/>
    </source>
</evidence>
<evidence type="ECO:0000259" key="6">
    <source>
        <dbReference type="Pfam" id="PF00135"/>
    </source>
</evidence>
<dbReference type="InterPro" id="IPR029058">
    <property type="entry name" value="AB_hydrolase_fold"/>
</dbReference>
<evidence type="ECO:0000256" key="4">
    <source>
        <dbReference type="SAM" id="MobiDB-lite"/>
    </source>
</evidence>
<reference evidence="7 8" key="2">
    <citation type="submission" date="2018-11" db="EMBL/GenBank/DDBJ databases">
        <authorList>
            <consortium name="Pathogen Informatics"/>
        </authorList>
    </citation>
    <scope>NUCLEOTIDE SEQUENCE [LARGE SCALE GENOMIC DNA]</scope>
</reference>
<dbReference type="Proteomes" id="UP000267096">
    <property type="component" value="Unassembled WGS sequence"/>
</dbReference>
<dbReference type="GO" id="GO:0005886">
    <property type="term" value="C:plasma membrane"/>
    <property type="evidence" value="ECO:0007669"/>
    <property type="project" value="TreeGrafter"/>
</dbReference>
<name>A0A0M3J189_ANISI</name>
<feature type="signal peptide" evidence="5">
    <location>
        <begin position="1"/>
        <end position="22"/>
    </location>
</feature>
<protein>
    <submittedName>
        <fullName evidence="9">COesterase domain-containing protein</fullName>
    </submittedName>
</protein>
<dbReference type="InterPro" id="IPR002018">
    <property type="entry name" value="CarbesteraseB"/>
</dbReference>
<gene>
    <name evidence="7" type="ORF">ASIM_LOCUS1172</name>
</gene>
<reference evidence="9" key="1">
    <citation type="submission" date="2017-02" db="UniProtKB">
        <authorList>
            <consortium name="WormBaseParasite"/>
        </authorList>
    </citation>
    <scope>IDENTIFICATION</scope>
</reference>
<dbReference type="EMBL" id="UYRR01001117">
    <property type="protein sequence ID" value="VDK18486.1"/>
    <property type="molecule type" value="Genomic_DNA"/>
</dbReference>
<dbReference type="InterPro" id="IPR050654">
    <property type="entry name" value="AChE-related_enzymes"/>
</dbReference>
<evidence type="ECO:0000256" key="2">
    <source>
        <dbReference type="ARBA" id="ARBA00022487"/>
    </source>
</evidence>
<dbReference type="OrthoDB" id="19653at2759"/>
<comment type="similarity">
    <text evidence="1">Belongs to the type-B carboxylesterase/lipase family.</text>
</comment>
<dbReference type="GO" id="GO:0005615">
    <property type="term" value="C:extracellular space"/>
    <property type="evidence" value="ECO:0007669"/>
    <property type="project" value="TreeGrafter"/>
</dbReference>
<keyword evidence="3" id="KW-0378">Hydrolase</keyword>
<evidence type="ECO:0000313" key="9">
    <source>
        <dbReference type="WBParaSite" id="ASIM_0000128401-mRNA-1"/>
    </source>
</evidence>
<dbReference type="WBParaSite" id="ASIM_0000128401-mRNA-1">
    <property type="protein sequence ID" value="ASIM_0000128401-mRNA-1"/>
    <property type="gene ID" value="ASIM_0000128401"/>
</dbReference>
<dbReference type="GO" id="GO:0006581">
    <property type="term" value="P:acetylcholine catabolic process"/>
    <property type="evidence" value="ECO:0007669"/>
    <property type="project" value="TreeGrafter"/>
</dbReference>
<keyword evidence="2" id="KW-0719">Serine esterase</keyword>
<evidence type="ECO:0000313" key="7">
    <source>
        <dbReference type="EMBL" id="VDK18486.1"/>
    </source>
</evidence>
<feature type="region of interest" description="Disordered" evidence="4">
    <location>
        <begin position="63"/>
        <end position="90"/>
    </location>
</feature>
<evidence type="ECO:0000256" key="3">
    <source>
        <dbReference type="ARBA" id="ARBA00022801"/>
    </source>
</evidence>
<dbReference type="PANTHER" id="PTHR43918">
    <property type="entry name" value="ACETYLCHOLINESTERASE"/>
    <property type="match status" value="1"/>
</dbReference>
<dbReference type="SUPFAM" id="SSF53474">
    <property type="entry name" value="alpha/beta-Hydrolases"/>
    <property type="match status" value="1"/>
</dbReference>
<accession>A0A0M3J189</accession>
<dbReference type="GO" id="GO:0019695">
    <property type="term" value="P:choline metabolic process"/>
    <property type="evidence" value="ECO:0007669"/>
    <property type="project" value="TreeGrafter"/>
</dbReference>
<dbReference type="GO" id="GO:0003990">
    <property type="term" value="F:acetylcholinesterase activity"/>
    <property type="evidence" value="ECO:0007669"/>
    <property type="project" value="TreeGrafter"/>
</dbReference>
<dbReference type="Pfam" id="PF00135">
    <property type="entry name" value="COesterase"/>
    <property type="match status" value="1"/>
</dbReference>
<organism evidence="9">
    <name type="scientific">Anisakis simplex</name>
    <name type="common">Herring worm</name>
    <dbReference type="NCBI Taxonomy" id="6269"/>
    <lineage>
        <taxon>Eukaryota</taxon>
        <taxon>Metazoa</taxon>
        <taxon>Ecdysozoa</taxon>
        <taxon>Nematoda</taxon>
        <taxon>Chromadorea</taxon>
        <taxon>Rhabditida</taxon>
        <taxon>Spirurina</taxon>
        <taxon>Ascaridomorpha</taxon>
        <taxon>Ascaridoidea</taxon>
        <taxon>Anisakidae</taxon>
        <taxon>Anisakis</taxon>
        <taxon>Anisakis simplex complex</taxon>
    </lineage>
</organism>
<feature type="chain" id="PRO_5043120711" evidence="5">
    <location>
        <begin position="23"/>
        <end position="90"/>
    </location>
</feature>
<proteinExistence type="inferred from homology"/>
<keyword evidence="8" id="KW-1185">Reference proteome</keyword>
<evidence type="ECO:0000313" key="8">
    <source>
        <dbReference type="Proteomes" id="UP000267096"/>
    </source>
</evidence>
<sequence length="90" mass="9707">MGIWSSGITVVALFCLILVAHAQENPVEVDISSGKIRGFESTFLGSQVRSFLGVPFAEPPIGENRFKPPVPKSAWTDTLDATKPSPACYQ</sequence>
<dbReference type="PANTHER" id="PTHR43918:SF4">
    <property type="entry name" value="CARBOXYLIC ESTER HYDROLASE"/>
    <property type="match status" value="1"/>
</dbReference>
<keyword evidence="5" id="KW-0732">Signal</keyword>
<dbReference type="Gene3D" id="3.40.50.1820">
    <property type="entry name" value="alpha/beta hydrolase"/>
    <property type="match status" value="1"/>
</dbReference>
<dbReference type="AlphaFoldDB" id="A0A0M3J189"/>
<feature type="domain" description="Carboxylesterase type B" evidence="6">
    <location>
        <begin position="28"/>
        <end position="90"/>
    </location>
</feature>